<name>A0ACB8DT05_DERSI</name>
<dbReference type="EMBL" id="CM023470">
    <property type="protein sequence ID" value="KAH7977466.1"/>
    <property type="molecule type" value="Genomic_DNA"/>
</dbReference>
<protein>
    <submittedName>
        <fullName evidence="1">Uncharacterized protein</fullName>
    </submittedName>
</protein>
<organism evidence="1 2">
    <name type="scientific">Dermacentor silvarum</name>
    <name type="common">Tick</name>
    <dbReference type="NCBI Taxonomy" id="543639"/>
    <lineage>
        <taxon>Eukaryota</taxon>
        <taxon>Metazoa</taxon>
        <taxon>Ecdysozoa</taxon>
        <taxon>Arthropoda</taxon>
        <taxon>Chelicerata</taxon>
        <taxon>Arachnida</taxon>
        <taxon>Acari</taxon>
        <taxon>Parasitiformes</taxon>
        <taxon>Ixodida</taxon>
        <taxon>Ixodoidea</taxon>
        <taxon>Ixodidae</taxon>
        <taxon>Rhipicephalinae</taxon>
        <taxon>Dermacentor</taxon>
    </lineage>
</organism>
<accession>A0ACB8DT05</accession>
<proteinExistence type="predicted"/>
<dbReference type="Proteomes" id="UP000821865">
    <property type="component" value="Chromosome 1"/>
</dbReference>
<gene>
    <name evidence="1" type="ORF">HPB49_001794</name>
</gene>
<evidence type="ECO:0000313" key="1">
    <source>
        <dbReference type="EMBL" id="KAH7977466.1"/>
    </source>
</evidence>
<sequence length="122" mass="13948">MRHGPCLARTPVGRSIFKPPKGGSFGYCTSVRPGKFKTMLNVDFSATALYDSVPVVDFAEKFLDGEIDEHDNIEHDSKTVFTYDDDMTKSKMTISSMSSIEFNDVKVRVIHCSYHRKFYCYR</sequence>
<comment type="caution">
    <text evidence="1">The sequence shown here is derived from an EMBL/GenBank/DDBJ whole genome shotgun (WGS) entry which is preliminary data.</text>
</comment>
<evidence type="ECO:0000313" key="2">
    <source>
        <dbReference type="Proteomes" id="UP000821865"/>
    </source>
</evidence>
<reference evidence="1" key="1">
    <citation type="submission" date="2020-05" db="EMBL/GenBank/DDBJ databases">
        <title>Large-scale comparative analyses of tick genomes elucidate their genetic diversity and vector capacities.</title>
        <authorList>
            <person name="Jia N."/>
            <person name="Wang J."/>
            <person name="Shi W."/>
            <person name="Du L."/>
            <person name="Sun Y."/>
            <person name="Zhan W."/>
            <person name="Jiang J."/>
            <person name="Wang Q."/>
            <person name="Zhang B."/>
            <person name="Ji P."/>
            <person name="Sakyi L.B."/>
            <person name="Cui X."/>
            <person name="Yuan T."/>
            <person name="Jiang B."/>
            <person name="Yang W."/>
            <person name="Lam T.T.-Y."/>
            <person name="Chang Q."/>
            <person name="Ding S."/>
            <person name="Wang X."/>
            <person name="Zhu J."/>
            <person name="Ruan X."/>
            <person name="Zhao L."/>
            <person name="Wei J."/>
            <person name="Que T."/>
            <person name="Du C."/>
            <person name="Cheng J."/>
            <person name="Dai P."/>
            <person name="Han X."/>
            <person name="Huang E."/>
            <person name="Gao Y."/>
            <person name="Liu J."/>
            <person name="Shao H."/>
            <person name="Ye R."/>
            <person name="Li L."/>
            <person name="Wei W."/>
            <person name="Wang X."/>
            <person name="Wang C."/>
            <person name="Yang T."/>
            <person name="Huo Q."/>
            <person name="Li W."/>
            <person name="Guo W."/>
            <person name="Chen H."/>
            <person name="Zhou L."/>
            <person name="Ni X."/>
            <person name="Tian J."/>
            <person name="Zhou Y."/>
            <person name="Sheng Y."/>
            <person name="Liu T."/>
            <person name="Pan Y."/>
            <person name="Xia L."/>
            <person name="Li J."/>
            <person name="Zhao F."/>
            <person name="Cao W."/>
        </authorList>
    </citation>
    <scope>NUCLEOTIDE SEQUENCE</scope>
    <source>
        <strain evidence="1">Dsil-2018</strain>
    </source>
</reference>
<keyword evidence="2" id="KW-1185">Reference proteome</keyword>